<reference evidence="1 2" key="1">
    <citation type="journal article" date="2021" name="Elife">
        <title>Chloroplast acquisition without the gene transfer in kleptoplastic sea slugs, Plakobranchus ocellatus.</title>
        <authorList>
            <person name="Maeda T."/>
            <person name="Takahashi S."/>
            <person name="Yoshida T."/>
            <person name="Shimamura S."/>
            <person name="Takaki Y."/>
            <person name="Nagai Y."/>
            <person name="Toyoda A."/>
            <person name="Suzuki Y."/>
            <person name="Arimoto A."/>
            <person name="Ishii H."/>
            <person name="Satoh N."/>
            <person name="Nishiyama T."/>
            <person name="Hasebe M."/>
            <person name="Maruyama T."/>
            <person name="Minagawa J."/>
            <person name="Obokata J."/>
            <person name="Shigenobu S."/>
        </authorList>
    </citation>
    <scope>NUCLEOTIDE SEQUENCE [LARGE SCALE GENOMIC DNA]</scope>
</reference>
<organism evidence="1 2">
    <name type="scientific">Plakobranchus ocellatus</name>
    <dbReference type="NCBI Taxonomy" id="259542"/>
    <lineage>
        <taxon>Eukaryota</taxon>
        <taxon>Metazoa</taxon>
        <taxon>Spiralia</taxon>
        <taxon>Lophotrochozoa</taxon>
        <taxon>Mollusca</taxon>
        <taxon>Gastropoda</taxon>
        <taxon>Heterobranchia</taxon>
        <taxon>Euthyneura</taxon>
        <taxon>Panpulmonata</taxon>
        <taxon>Sacoglossa</taxon>
        <taxon>Placobranchoidea</taxon>
        <taxon>Plakobranchidae</taxon>
        <taxon>Plakobranchus</taxon>
    </lineage>
</organism>
<name>A0AAV4DUH7_9GAST</name>
<keyword evidence="2" id="KW-1185">Reference proteome</keyword>
<evidence type="ECO:0000313" key="1">
    <source>
        <dbReference type="EMBL" id="GFO47889.1"/>
    </source>
</evidence>
<evidence type="ECO:0000313" key="2">
    <source>
        <dbReference type="Proteomes" id="UP000735302"/>
    </source>
</evidence>
<gene>
    <name evidence="1" type="ORF">PoB_007439400</name>
</gene>
<protein>
    <recommendedName>
        <fullName evidence="3">SUN domain-containing protein</fullName>
    </recommendedName>
</protein>
<dbReference type="Proteomes" id="UP000735302">
    <property type="component" value="Unassembled WGS sequence"/>
</dbReference>
<comment type="caution">
    <text evidence="1">The sequence shown here is derived from an EMBL/GenBank/DDBJ whole genome shotgun (WGS) entry which is preliminary data.</text>
</comment>
<accession>A0AAV4DUH7</accession>
<evidence type="ECO:0008006" key="3">
    <source>
        <dbReference type="Google" id="ProtNLM"/>
    </source>
</evidence>
<dbReference type="EMBL" id="BLXT01008354">
    <property type="protein sequence ID" value="GFO47889.1"/>
    <property type="molecule type" value="Genomic_DNA"/>
</dbReference>
<dbReference type="AlphaFoldDB" id="A0AAV4DUH7"/>
<proteinExistence type="predicted"/>
<sequence length="206" mass="23150">MDCGAMHSLIERKTKCDIFIPSEDVLAMAITREASFPSTVTEALSHLSSACLSLALILTVIGNPSQAFLSDDTGVSLTPFDLTYTPAHVVKGLTRNINLLCAHQNDNQSQLQEITRIRLLKKTASVWTLLAELRDNEDEPQTMFGGTVSAKISPDIRETFLQITWSLATEETFGTYRCVYRFQFNVVTTVKMTRYHHVTCVRMTRR</sequence>